<evidence type="ECO:0000256" key="7">
    <source>
        <dbReference type="ARBA" id="ARBA00023014"/>
    </source>
</evidence>
<dbReference type="SUPFAM" id="SSF55785">
    <property type="entry name" value="PYP-like sensor domain (PAS domain)"/>
    <property type="match status" value="1"/>
</dbReference>
<dbReference type="CDD" id="cd00130">
    <property type="entry name" value="PAS"/>
    <property type="match status" value="1"/>
</dbReference>
<dbReference type="Proteomes" id="UP001199296">
    <property type="component" value="Unassembled WGS sequence"/>
</dbReference>
<keyword evidence="4" id="KW-0058">Aromatic hydrocarbons catabolism</keyword>
<dbReference type="RefSeq" id="WP_229346280.1">
    <property type="nucleotide sequence ID" value="NZ_JAJFAT010000013.1"/>
</dbReference>
<proteinExistence type="predicted"/>
<dbReference type="InterPro" id="IPR000014">
    <property type="entry name" value="PAS"/>
</dbReference>
<dbReference type="PROSITE" id="PS50112">
    <property type="entry name" value="PAS"/>
    <property type="match status" value="1"/>
</dbReference>
<dbReference type="Gene3D" id="3.30.450.20">
    <property type="entry name" value="PAS domain"/>
    <property type="match status" value="1"/>
</dbReference>
<dbReference type="GO" id="GO:0005524">
    <property type="term" value="F:ATP binding"/>
    <property type="evidence" value="ECO:0007669"/>
    <property type="project" value="UniProtKB-KW"/>
</dbReference>
<comment type="caution">
    <text evidence="16">The sequence shown here is derived from an EMBL/GenBank/DDBJ whole genome shotgun (WGS) entry which is preliminary data.</text>
</comment>
<evidence type="ECO:0000256" key="5">
    <source>
        <dbReference type="ARBA" id="ARBA00022840"/>
    </source>
</evidence>
<reference evidence="16 17" key="1">
    <citation type="submission" date="2021-10" db="EMBL/GenBank/DDBJ databases">
        <authorList>
            <person name="Grouzdev D.S."/>
            <person name="Pantiukh K.S."/>
            <person name="Krutkina M.S."/>
        </authorList>
    </citation>
    <scope>NUCLEOTIDE SEQUENCE [LARGE SCALE GENOMIC DNA]</scope>
    <source>
        <strain evidence="16 17">Z-7514</strain>
    </source>
</reference>
<dbReference type="GO" id="GO:0046872">
    <property type="term" value="F:metal ion binding"/>
    <property type="evidence" value="ECO:0007669"/>
    <property type="project" value="UniProtKB-KW"/>
</dbReference>
<keyword evidence="9" id="KW-0238">DNA-binding</keyword>
<evidence type="ECO:0000256" key="8">
    <source>
        <dbReference type="ARBA" id="ARBA00023015"/>
    </source>
</evidence>
<dbReference type="PROSITE" id="PS00675">
    <property type="entry name" value="SIGMA54_INTERACT_1"/>
    <property type="match status" value="1"/>
</dbReference>
<keyword evidence="17" id="KW-1185">Reference proteome</keyword>
<dbReference type="SUPFAM" id="SSF53920">
    <property type="entry name" value="Fe-only hydrogenase"/>
    <property type="match status" value="1"/>
</dbReference>
<dbReference type="InterPro" id="IPR030828">
    <property type="entry name" value="HTH_TyrR"/>
</dbReference>
<protein>
    <recommendedName>
        <fullName evidence="11">HTH-type transcriptional regulatory protein TyrR</fullName>
    </recommendedName>
</protein>
<dbReference type="PROSITE" id="PS00676">
    <property type="entry name" value="SIGMA54_INTERACT_2"/>
    <property type="match status" value="1"/>
</dbReference>
<dbReference type="SUPFAM" id="SSF54862">
    <property type="entry name" value="4Fe-4S ferredoxins"/>
    <property type="match status" value="1"/>
</dbReference>
<dbReference type="InterPro" id="IPR007202">
    <property type="entry name" value="4Fe-4S_dom"/>
</dbReference>
<dbReference type="InterPro" id="IPR009057">
    <property type="entry name" value="Homeodomain-like_sf"/>
</dbReference>
<dbReference type="AlphaFoldDB" id="A0AAW4X195"/>
<dbReference type="Pfam" id="PF13237">
    <property type="entry name" value="Fer4_10"/>
    <property type="match status" value="1"/>
</dbReference>
<evidence type="ECO:0000256" key="11">
    <source>
        <dbReference type="ARBA" id="ARBA00029500"/>
    </source>
</evidence>
<dbReference type="Pfam" id="PF18024">
    <property type="entry name" value="HTH_50"/>
    <property type="match status" value="1"/>
</dbReference>
<feature type="domain" description="4Fe-4S ferredoxin-type" evidence="14">
    <location>
        <begin position="30"/>
        <end position="59"/>
    </location>
</feature>
<dbReference type="Pfam" id="PF25601">
    <property type="entry name" value="AAA_lid_14"/>
    <property type="match status" value="1"/>
</dbReference>
<dbReference type="Gene3D" id="1.10.10.60">
    <property type="entry name" value="Homeodomain-like"/>
    <property type="match status" value="1"/>
</dbReference>
<dbReference type="CDD" id="cd00009">
    <property type="entry name" value="AAA"/>
    <property type="match status" value="1"/>
</dbReference>
<dbReference type="PANTHER" id="PTHR32071:SF57">
    <property type="entry name" value="C4-DICARBOXYLATE TRANSPORT TRANSCRIPTIONAL REGULATORY PROTEIN DCTD"/>
    <property type="match status" value="1"/>
</dbReference>
<feature type="domain" description="4Fe-4S ferredoxin-type" evidence="14">
    <location>
        <begin position="1"/>
        <end position="29"/>
    </location>
</feature>
<dbReference type="Pfam" id="PF13188">
    <property type="entry name" value="PAS_8"/>
    <property type="match status" value="1"/>
</dbReference>
<evidence type="ECO:0000256" key="4">
    <source>
        <dbReference type="ARBA" id="ARBA00022797"/>
    </source>
</evidence>
<dbReference type="NCBIfam" id="TIGR00229">
    <property type="entry name" value="sensory_box"/>
    <property type="match status" value="1"/>
</dbReference>
<organism evidence="16 17">
    <name type="scientific">Halanaerobium polyolivorans</name>
    <dbReference type="NCBI Taxonomy" id="2886943"/>
    <lineage>
        <taxon>Bacteria</taxon>
        <taxon>Bacillati</taxon>
        <taxon>Bacillota</taxon>
        <taxon>Clostridia</taxon>
        <taxon>Halanaerobiales</taxon>
        <taxon>Halanaerobiaceae</taxon>
        <taxon>Halanaerobium</taxon>
    </lineage>
</organism>
<dbReference type="InterPro" id="IPR025943">
    <property type="entry name" value="Sigma_54_int_dom_ATP-bd_2"/>
</dbReference>
<dbReference type="Pfam" id="PF02906">
    <property type="entry name" value="Fe_hyd_lg_C"/>
    <property type="match status" value="1"/>
</dbReference>
<dbReference type="PROSITE" id="PS51379">
    <property type="entry name" value="4FE4S_FER_2"/>
    <property type="match status" value="2"/>
</dbReference>
<name>A0AAW4X195_9FIRM</name>
<keyword evidence="2" id="KW-0479">Metal-binding</keyword>
<evidence type="ECO:0000256" key="9">
    <source>
        <dbReference type="ARBA" id="ARBA00023125"/>
    </source>
</evidence>
<dbReference type="Gene3D" id="3.40.950.10">
    <property type="entry name" value="Fe-only Hydrogenase (Larger Subunit), Chain L, domain 3"/>
    <property type="match status" value="1"/>
</dbReference>
<dbReference type="PANTHER" id="PTHR32071">
    <property type="entry name" value="TRANSCRIPTIONAL REGULATORY PROTEIN"/>
    <property type="match status" value="1"/>
</dbReference>
<dbReference type="InterPro" id="IPR017896">
    <property type="entry name" value="4Fe4S_Fe-S-bd"/>
</dbReference>
<keyword evidence="8" id="KW-0805">Transcription regulation</keyword>
<dbReference type="InterPro" id="IPR035965">
    <property type="entry name" value="PAS-like_dom_sf"/>
</dbReference>
<evidence type="ECO:0000256" key="10">
    <source>
        <dbReference type="ARBA" id="ARBA00023163"/>
    </source>
</evidence>
<keyword evidence="5" id="KW-0067">ATP-binding</keyword>
<dbReference type="Pfam" id="PF04060">
    <property type="entry name" value="FeS"/>
    <property type="match status" value="1"/>
</dbReference>
<keyword evidence="7" id="KW-0411">Iron-sulfur</keyword>
<evidence type="ECO:0000256" key="2">
    <source>
        <dbReference type="ARBA" id="ARBA00022723"/>
    </source>
</evidence>
<dbReference type="InterPro" id="IPR025662">
    <property type="entry name" value="Sigma_54_int_dom_ATP-bd_1"/>
</dbReference>
<feature type="domain" description="Sigma-54 factor interaction" evidence="12">
    <location>
        <begin position="539"/>
        <end position="767"/>
    </location>
</feature>
<evidence type="ECO:0000256" key="1">
    <source>
        <dbReference type="ARBA" id="ARBA00022485"/>
    </source>
</evidence>
<dbReference type="InterPro" id="IPR002078">
    <property type="entry name" value="Sigma_54_int"/>
</dbReference>
<evidence type="ECO:0000313" key="17">
    <source>
        <dbReference type="Proteomes" id="UP001199296"/>
    </source>
</evidence>
<accession>A0AAW4X195</accession>
<dbReference type="GO" id="GO:0003677">
    <property type="term" value="F:DNA binding"/>
    <property type="evidence" value="ECO:0007669"/>
    <property type="project" value="UniProtKB-KW"/>
</dbReference>
<dbReference type="Gene3D" id="3.30.70.20">
    <property type="match status" value="1"/>
</dbReference>
<dbReference type="EMBL" id="JAJFAT010000013">
    <property type="protein sequence ID" value="MCC3145579.1"/>
    <property type="molecule type" value="Genomic_DNA"/>
</dbReference>
<dbReference type="SUPFAM" id="SSF46689">
    <property type="entry name" value="Homeodomain-like"/>
    <property type="match status" value="1"/>
</dbReference>
<evidence type="ECO:0000256" key="3">
    <source>
        <dbReference type="ARBA" id="ARBA00022741"/>
    </source>
</evidence>
<dbReference type="SMART" id="SM00382">
    <property type="entry name" value="AAA"/>
    <property type="match status" value="1"/>
</dbReference>
<dbReference type="Gene3D" id="1.10.15.40">
    <property type="entry name" value="Electron transport complex subunit B, putative Fe-S cluster"/>
    <property type="match status" value="1"/>
</dbReference>
<feature type="domain" description="4Fe-4S" evidence="15">
    <location>
        <begin position="349"/>
        <end position="411"/>
    </location>
</feature>
<dbReference type="InterPro" id="IPR003593">
    <property type="entry name" value="AAA+_ATPase"/>
</dbReference>
<dbReference type="InterPro" id="IPR027417">
    <property type="entry name" value="P-loop_NTPase"/>
</dbReference>
<dbReference type="Gene3D" id="1.10.8.60">
    <property type="match status" value="1"/>
</dbReference>
<keyword evidence="6" id="KW-0408">Iron</keyword>
<evidence type="ECO:0000259" key="14">
    <source>
        <dbReference type="PROSITE" id="PS51379"/>
    </source>
</evidence>
<dbReference type="FunFam" id="3.40.50.300:FF:000006">
    <property type="entry name" value="DNA-binding transcriptional regulator NtrC"/>
    <property type="match status" value="1"/>
</dbReference>
<dbReference type="SMART" id="SM00091">
    <property type="entry name" value="PAS"/>
    <property type="match status" value="1"/>
</dbReference>
<dbReference type="GO" id="GO:0006355">
    <property type="term" value="P:regulation of DNA-templated transcription"/>
    <property type="evidence" value="ECO:0007669"/>
    <property type="project" value="InterPro"/>
</dbReference>
<dbReference type="InterPro" id="IPR025944">
    <property type="entry name" value="Sigma_54_int_dom_CS"/>
</dbReference>
<sequence>MFINILKEYCHECYACVRNCPVSAVKVNDGKVEVIEERCIHCGKCVNLCSQNAREIVDQKNEVIELLQKEDNLAVALAPSYPVYKLSWQKEDWFNFLSKLGFKNIYEVAWGADLISEKYTEILQNNDKTLISSACPVIVNLINKYYPQLSANIIEVVSPMKALSRYIKKEGPSAKLVLVGPCQAKKVELESEENIAAVLTFSELFSIAEELDIRVENNIEPELESSADKNDISNSARSLAVGGELLKKVSAQLDNSLHIEGEKEVIELMEALKAEKIELEFADLLFCKGCIDGVDLSSENYFLKQKHLYQYLKTNSYFNQYNKDIAAHLDLSAKYQAENMVLKTPSEKEIWQILNKTDKYEEADLLDCGACGFESCRDKAAAVIHGFADVKICLPYLLKEKRGELKEIQKVNKNLNLIISSSYDGIMLIDKDGRVEKINSSYLQMLGLELEEAKGKKISQLEKRLGLYPGLDLQSLKEKEQITFVQNHGKNKRILLTAKAIKDQAAKLEQIIINARDLAEISFSNSQNELNDQDIPDYLVSKSKEMKKIINLAAKVAETDSTILITGESGTGKEVIAKFIYEQSNNEGDFVKINCAAIPTNLLESELFGYEKGAFSGARKSGKPGLIEEADNGTLFLDEIGELSPNMQAKLLQVLQEHSVYRIGSVKPKKVNFRLITATNRDLEQMVKDKEFREDLYYRLNVFPIRIPPLRKRKNAIPALIDHYLSILKEKYDKNISISERAVKLFMKYDWPGNVRELNNVIERLVITSEKLLIDYQDVLALYGEEFKTEGISVSSLMPLPKAVAEVEKKILEMAQENCKSTYEMADMLGVNQSTVVRKLKKYFH</sequence>
<gene>
    <name evidence="16" type="ORF">LJ207_09610</name>
</gene>
<keyword evidence="3" id="KW-0547">Nucleotide-binding</keyword>
<dbReference type="Pfam" id="PF00158">
    <property type="entry name" value="Sigma54_activat"/>
    <property type="match status" value="1"/>
</dbReference>
<evidence type="ECO:0000256" key="6">
    <source>
        <dbReference type="ARBA" id="ARBA00023004"/>
    </source>
</evidence>
<dbReference type="PROSITE" id="PS50045">
    <property type="entry name" value="SIGMA54_INTERACT_4"/>
    <property type="match status" value="1"/>
</dbReference>
<evidence type="ECO:0000313" key="16">
    <source>
        <dbReference type="EMBL" id="MCC3145579.1"/>
    </source>
</evidence>
<evidence type="ECO:0000259" key="13">
    <source>
        <dbReference type="PROSITE" id="PS50112"/>
    </source>
</evidence>
<keyword evidence="1" id="KW-0004">4Fe-4S</keyword>
<dbReference type="InterPro" id="IPR058031">
    <property type="entry name" value="AAA_lid_NorR"/>
</dbReference>
<dbReference type="PROSITE" id="PS51656">
    <property type="entry name" value="4FE4S"/>
    <property type="match status" value="1"/>
</dbReference>
<feature type="domain" description="PAS" evidence="13">
    <location>
        <begin position="411"/>
        <end position="456"/>
    </location>
</feature>
<dbReference type="InterPro" id="IPR009016">
    <property type="entry name" value="Fe_hydrogenase"/>
</dbReference>
<evidence type="ECO:0000259" key="15">
    <source>
        <dbReference type="PROSITE" id="PS51656"/>
    </source>
</evidence>
<keyword evidence="10" id="KW-0804">Transcription</keyword>
<dbReference type="SUPFAM" id="SSF52540">
    <property type="entry name" value="P-loop containing nucleoside triphosphate hydrolases"/>
    <property type="match status" value="1"/>
</dbReference>
<dbReference type="PROSITE" id="PS00688">
    <property type="entry name" value="SIGMA54_INTERACT_3"/>
    <property type="match status" value="1"/>
</dbReference>
<evidence type="ECO:0000259" key="12">
    <source>
        <dbReference type="PROSITE" id="PS50045"/>
    </source>
</evidence>
<dbReference type="InterPro" id="IPR004108">
    <property type="entry name" value="Fe_hydrogenase_lsu_C"/>
</dbReference>
<dbReference type="GO" id="GO:0051539">
    <property type="term" value="F:4 iron, 4 sulfur cluster binding"/>
    <property type="evidence" value="ECO:0007669"/>
    <property type="project" value="UniProtKB-KW"/>
</dbReference>
<dbReference type="Gene3D" id="3.40.50.300">
    <property type="entry name" value="P-loop containing nucleotide triphosphate hydrolases"/>
    <property type="match status" value="1"/>
</dbReference>